<evidence type="ECO:0000256" key="3">
    <source>
        <dbReference type="ARBA" id="ARBA00022771"/>
    </source>
</evidence>
<dbReference type="PANTHER" id="PTHR10598">
    <property type="entry name" value="SET1/ASH2 HISTONE METHYLTRANSFERASE COMPLEX SUBUNIT ASH2"/>
    <property type="match status" value="1"/>
</dbReference>
<dbReference type="InterPro" id="IPR037353">
    <property type="entry name" value="ASH2"/>
</dbReference>
<dbReference type="Pfam" id="PF21257">
    <property type="entry name" value="PHD_ash2p_like"/>
    <property type="match status" value="1"/>
</dbReference>
<dbReference type="SUPFAM" id="SSF57903">
    <property type="entry name" value="FYVE/PHD zinc finger"/>
    <property type="match status" value="1"/>
</dbReference>
<proteinExistence type="predicted"/>
<dbReference type="GO" id="GO:0000976">
    <property type="term" value="F:transcription cis-regulatory region binding"/>
    <property type="evidence" value="ECO:0007669"/>
    <property type="project" value="TreeGrafter"/>
</dbReference>
<organism evidence="8 9">
    <name type="scientific">Paralvinella palmiformis</name>
    <dbReference type="NCBI Taxonomy" id="53620"/>
    <lineage>
        <taxon>Eukaryota</taxon>
        <taxon>Metazoa</taxon>
        <taxon>Spiralia</taxon>
        <taxon>Lophotrochozoa</taxon>
        <taxon>Annelida</taxon>
        <taxon>Polychaeta</taxon>
        <taxon>Sedentaria</taxon>
        <taxon>Canalipalpata</taxon>
        <taxon>Terebellida</taxon>
        <taxon>Terebelliformia</taxon>
        <taxon>Alvinellidae</taxon>
        <taxon>Paralvinella</taxon>
    </lineage>
</organism>
<keyword evidence="3" id="KW-0863">Zinc-finger</keyword>
<keyword evidence="2" id="KW-0479">Metal-binding</keyword>
<dbReference type="Pfam" id="PF21198">
    <property type="entry name" value="ASH2L-like_WH"/>
    <property type="match status" value="1"/>
</dbReference>
<dbReference type="Pfam" id="PF00622">
    <property type="entry name" value="SPRY"/>
    <property type="match status" value="1"/>
</dbReference>
<keyword evidence="5" id="KW-0539">Nucleus</keyword>
<dbReference type="GO" id="GO:0048188">
    <property type="term" value="C:Set1C/COMPASS complex"/>
    <property type="evidence" value="ECO:0007669"/>
    <property type="project" value="InterPro"/>
</dbReference>
<gene>
    <name evidence="8" type="ORF">LSH36_26g15118</name>
</gene>
<dbReference type="AlphaFoldDB" id="A0AAD9KAK7"/>
<dbReference type="GO" id="GO:0008270">
    <property type="term" value="F:zinc ion binding"/>
    <property type="evidence" value="ECO:0007669"/>
    <property type="project" value="UniProtKB-KW"/>
</dbReference>
<dbReference type="EMBL" id="JAODUP010000026">
    <property type="protein sequence ID" value="KAK2167631.1"/>
    <property type="molecule type" value="Genomic_DNA"/>
</dbReference>
<dbReference type="InterPro" id="IPR043136">
    <property type="entry name" value="B30.2/SPRY_sf"/>
</dbReference>
<dbReference type="Gene3D" id="3.90.980.20">
    <property type="match status" value="1"/>
</dbReference>
<dbReference type="PANTHER" id="PTHR10598:SF0">
    <property type="entry name" value="SET1_ASH2 HISTONE METHYLTRANSFERASE COMPLEX SUBUNIT ASH2"/>
    <property type="match status" value="1"/>
</dbReference>
<name>A0AAD9KAK7_9ANNE</name>
<accession>A0AAD9KAK7</accession>
<evidence type="ECO:0000256" key="1">
    <source>
        <dbReference type="ARBA" id="ARBA00004123"/>
    </source>
</evidence>
<comment type="subcellular location">
    <subcellularLocation>
        <location evidence="1">Nucleus</location>
    </subcellularLocation>
</comment>
<keyword evidence="9" id="KW-1185">Reference proteome</keyword>
<reference evidence="8" key="1">
    <citation type="journal article" date="2023" name="Mol. Biol. Evol.">
        <title>Third-Generation Sequencing Reveals the Adaptive Role of the Epigenome in Three Deep-Sea Polychaetes.</title>
        <authorList>
            <person name="Perez M."/>
            <person name="Aroh O."/>
            <person name="Sun Y."/>
            <person name="Lan Y."/>
            <person name="Juniper S.K."/>
            <person name="Young C.R."/>
            <person name="Angers B."/>
            <person name="Qian P.Y."/>
        </authorList>
    </citation>
    <scope>NUCLEOTIDE SEQUENCE</scope>
    <source>
        <strain evidence="8">P08H-3</strain>
    </source>
</reference>
<dbReference type="InterPro" id="IPR003877">
    <property type="entry name" value="SPRY_dom"/>
</dbReference>
<evidence type="ECO:0000256" key="2">
    <source>
        <dbReference type="ARBA" id="ARBA00022723"/>
    </source>
</evidence>
<feature type="region of interest" description="Disordered" evidence="6">
    <location>
        <begin position="1"/>
        <end position="23"/>
    </location>
</feature>
<dbReference type="InterPro" id="IPR019786">
    <property type="entry name" value="Zinc_finger_PHD-type_CS"/>
</dbReference>
<feature type="domain" description="B30.2/SPRY" evidence="7">
    <location>
        <begin position="283"/>
        <end position="450"/>
    </location>
</feature>
<feature type="region of interest" description="Disordered" evidence="6">
    <location>
        <begin position="209"/>
        <end position="257"/>
    </location>
</feature>
<evidence type="ECO:0000256" key="5">
    <source>
        <dbReference type="ARBA" id="ARBA00023242"/>
    </source>
</evidence>
<dbReference type="InterPro" id="IPR049455">
    <property type="entry name" value="ASH2-like_PHD"/>
</dbReference>
<protein>
    <recommendedName>
        <fullName evidence="7">B30.2/SPRY domain-containing protein</fullName>
    </recommendedName>
</protein>
<dbReference type="CDD" id="cd12872">
    <property type="entry name" value="SPRY_Ash2"/>
    <property type="match status" value="1"/>
</dbReference>
<dbReference type="InterPro" id="IPR053835">
    <property type="entry name" value="ASH2L-like_WH"/>
</dbReference>
<dbReference type="InterPro" id="IPR011011">
    <property type="entry name" value="Znf_FYVE_PHD"/>
</dbReference>
<dbReference type="Proteomes" id="UP001208570">
    <property type="component" value="Unassembled WGS sequence"/>
</dbReference>
<dbReference type="InterPro" id="IPR013320">
    <property type="entry name" value="ConA-like_dom_sf"/>
</dbReference>
<feature type="compositionally biased region" description="Polar residues" evidence="6">
    <location>
        <begin position="209"/>
        <end position="218"/>
    </location>
</feature>
<dbReference type="SMART" id="SM00449">
    <property type="entry name" value="SPRY"/>
    <property type="match status" value="1"/>
</dbReference>
<evidence type="ECO:0000256" key="6">
    <source>
        <dbReference type="SAM" id="MobiDB-lite"/>
    </source>
</evidence>
<comment type="caution">
    <text evidence="8">The sequence shown here is derived from an EMBL/GenBank/DDBJ whole genome shotgun (WGS) entry which is preliminary data.</text>
</comment>
<dbReference type="InterPro" id="IPR001870">
    <property type="entry name" value="B30.2/SPRY"/>
</dbReference>
<evidence type="ECO:0000259" key="7">
    <source>
        <dbReference type="PROSITE" id="PS50188"/>
    </source>
</evidence>
<evidence type="ECO:0000313" key="8">
    <source>
        <dbReference type="EMBL" id="KAK2167631.1"/>
    </source>
</evidence>
<evidence type="ECO:0000313" key="9">
    <source>
        <dbReference type="Proteomes" id="UP001208570"/>
    </source>
</evidence>
<evidence type="ECO:0000256" key="4">
    <source>
        <dbReference type="ARBA" id="ARBA00022833"/>
    </source>
</evidence>
<dbReference type="PROSITE" id="PS50188">
    <property type="entry name" value="B302_SPRY"/>
    <property type="match status" value="1"/>
</dbReference>
<dbReference type="SUPFAM" id="SSF49899">
    <property type="entry name" value="Concanavalin A-like lectins/glucanases"/>
    <property type="match status" value="1"/>
</dbReference>
<keyword evidence="4" id="KW-0862">Zinc</keyword>
<dbReference type="PROSITE" id="PS01359">
    <property type="entry name" value="ZF_PHD_1"/>
    <property type="match status" value="1"/>
</dbReference>
<dbReference type="Gene3D" id="2.60.120.920">
    <property type="match status" value="1"/>
</dbReference>
<dbReference type="CDD" id="cd15583">
    <property type="entry name" value="PHD_ash2p_like"/>
    <property type="match status" value="1"/>
</dbReference>
<sequence>MMDTQNSTMSAGGDPGSNQGFDTGSNLSLPKGPLLPDNPEDTKCYCGKERDLTVAEFQCGMCLRFYHAKCLECSIGECVPFMTNYQFFCKRCSVSESLNKRLASFGQMCLTALANLAQQSPGETFFSRDKDIIPFIEANWENLTTGPRKVKQTWHTTIAKTMMKDSAIFQYKEDSSGETVFGLMNLDLTKIGPNCESLFRLTNASFRTAEMQKSTSTDSKGRAAKRKGQSDGPLMKHKRGDVSSTRTAPKAYPQEHPFNKDGYRYILAEPDPHAPNWQAYDESIEWAGKPIPPYLYRAYLEPKVLLALHDRAPQLTVSDDRLTVTGMKGYSMIRATHGVSRGTWYYEAVIKAMPSDSATRIGWSQKLGNLQAPCGYDKFSYSWRSRKGTVFHESRGTHFSDGYKEGDVIGFLIHLPPLATDSLTPASYKTSPARLYGFCSQIKSGHGALA</sequence>